<organism evidence="1 2">
    <name type="scientific">Neocallimastix californiae</name>
    <dbReference type="NCBI Taxonomy" id="1754190"/>
    <lineage>
        <taxon>Eukaryota</taxon>
        <taxon>Fungi</taxon>
        <taxon>Fungi incertae sedis</taxon>
        <taxon>Chytridiomycota</taxon>
        <taxon>Chytridiomycota incertae sedis</taxon>
        <taxon>Neocallimastigomycetes</taxon>
        <taxon>Neocallimastigales</taxon>
        <taxon>Neocallimastigaceae</taxon>
        <taxon>Neocallimastix</taxon>
    </lineage>
</organism>
<accession>A0A1Y1ZQ57</accession>
<dbReference type="EMBL" id="MCOG01000372">
    <property type="protein sequence ID" value="ORY12380.1"/>
    <property type="molecule type" value="Genomic_DNA"/>
</dbReference>
<proteinExistence type="predicted"/>
<dbReference type="Proteomes" id="UP000193920">
    <property type="component" value="Unassembled WGS sequence"/>
</dbReference>
<evidence type="ECO:0000313" key="1">
    <source>
        <dbReference type="EMBL" id="ORY12380.1"/>
    </source>
</evidence>
<reference evidence="1 2" key="1">
    <citation type="submission" date="2016-08" db="EMBL/GenBank/DDBJ databases">
        <title>A Parts List for Fungal Cellulosomes Revealed by Comparative Genomics.</title>
        <authorList>
            <consortium name="DOE Joint Genome Institute"/>
            <person name="Haitjema C.H."/>
            <person name="Gilmore S.P."/>
            <person name="Henske J.K."/>
            <person name="Solomon K.V."/>
            <person name="De Groot R."/>
            <person name="Kuo A."/>
            <person name="Mondo S.J."/>
            <person name="Salamov A.A."/>
            <person name="Labutti K."/>
            <person name="Zhao Z."/>
            <person name="Chiniquy J."/>
            <person name="Barry K."/>
            <person name="Brewer H.M."/>
            <person name="Purvine S.O."/>
            <person name="Wright A.T."/>
            <person name="Boxma B."/>
            <person name="Van Alen T."/>
            <person name="Hackstein J.H."/>
            <person name="Baker S.E."/>
            <person name="Grigoriev I.V."/>
            <person name="O'Malley M.A."/>
        </authorList>
    </citation>
    <scope>NUCLEOTIDE SEQUENCE [LARGE SCALE GENOMIC DNA]</scope>
    <source>
        <strain evidence="1 2">G1</strain>
    </source>
</reference>
<keyword evidence="2" id="KW-1185">Reference proteome</keyword>
<evidence type="ECO:0000313" key="2">
    <source>
        <dbReference type="Proteomes" id="UP000193920"/>
    </source>
</evidence>
<name>A0A1Y1ZQ57_9FUNG</name>
<comment type="caution">
    <text evidence="1">The sequence shown here is derived from an EMBL/GenBank/DDBJ whole genome shotgun (WGS) entry which is preliminary data.</text>
</comment>
<gene>
    <name evidence="1" type="ORF">LY90DRAFT_518361</name>
</gene>
<dbReference type="AlphaFoldDB" id="A0A1Y1ZQ57"/>
<sequence length="142" mass="16941">MQVIYACFRKNKKNEIKIKFEITFIEIINKKWALTLKVHNSSNRRDRGLGINNRNKILSLFTVPFWHFICKDDIYAYKNELRKYGDHPPPIYNILDSILNNKNYDKFKIITDFLYKFWNELPSTTTTLTTTTSNINNNNNNN</sequence>
<protein>
    <submittedName>
        <fullName evidence="1">Uncharacterized protein</fullName>
    </submittedName>
</protein>